<dbReference type="Gene3D" id="3.30.70.1060">
    <property type="entry name" value="Dimeric alpha+beta barrel"/>
    <property type="match status" value="1"/>
</dbReference>
<dbReference type="SUPFAM" id="SSF54909">
    <property type="entry name" value="Dimeric alpha+beta barrel"/>
    <property type="match status" value="1"/>
</dbReference>
<dbReference type="RefSeq" id="WP_187223991.1">
    <property type="nucleotide sequence ID" value="NZ_JABVED010000021.1"/>
</dbReference>
<proteinExistence type="inferred from homology"/>
<dbReference type="PANTHER" id="PTHR35174:SF3">
    <property type="entry name" value="BLL7171 PROTEIN"/>
    <property type="match status" value="1"/>
</dbReference>
<evidence type="ECO:0000256" key="1">
    <source>
        <dbReference type="ARBA" id="ARBA00007689"/>
    </source>
</evidence>
<gene>
    <name evidence="3" type="ORF">GPZ80_27500</name>
</gene>
<dbReference type="InterPro" id="IPR011008">
    <property type="entry name" value="Dimeric_a/b-barrel"/>
</dbReference>
<evidence type="ECO:0000313" key="4">
    <source>
        <dbReference type="Proteomes" id="UP000734823"/>
    </source>
</evidence>
<dbReference type="Pfam" id="PF03795">
    <property type="entry name" value="YCII"/>
    <property type="match status" value="1"/>
</dbReference>
<protein>
    <recommendedName>
        <fullName evidence="2">YCII-related domain-containing protein</fullName>
    </recommendedName>
</protein>
<dbReference type="EMBL" id="JABVED010000021">
    <property type="protein sequence ID" value="MBC6450913.1"/>
    <property type="molecule type" value="Genomic_DNA"/>
</dbReference>
<accession>A0ABR7LDY8</accession>
<dbReference type="PANTHER" id="PTHR35174">
    <property type="entry name" value="BLL7171 PROTEIN-RELATED"/>
    <property type="match status" value="1"/>
</dbReference>
<sequence>MAQYAILLYSPAPADPMDITEAELAAHEVFNKEIEKRGTQILYPQALQPSTTATSLRGGAITDGPFIESKEVLAGFFLLEAKDLDEALEIAKLVPTSPGGGVEVRPIFEPPAE</sequence>
<evidence type="ECO:0000313" key="3">
    <source>
        <dbReference type="EMBL" id="MBC6450913.1"/>
    </source>
</evidence>
<comment type="caution">
    <text evidence="3">The sequence shown here is derived from an EMBL/GenBank/DDBJ whole genome shotgun (WGS) entry which is preliminary data.</text>
</comment>
<name>A0ABR7LDY8_9PSEU</name>
<comment type="similarity">
    <text evidence="1">Belongs to the YciI family.</text>
</comment>
<reference evidence="3 4" key="1">
    <citation type="submission" date="2020-06" db="EMBL/GenBank/DDBJ databases">
        <title>Actinokineospora xiongansis sp. nov., isolated from soil of Baiyangdian.</title>
        <authorList>
            <person name="Zhang X."/>
        </authorList>
    </citation>
    <scope>NUCLEOTIDE SEQUENCE [LARGE SCALE GENOMIC DNA]</scope>
    <source>
        <strain evidence="3 4">HBU206404</strain>
    </source>
</reference>
<dbReference type="Proteomes" id="UP000734823">
    <property type="component" value="Unassembled WGS sequence"/>
</dbReference>
<dbReference type="InterPro" id="IPR005545">
    <property type="entry name" value="YCII"/>
</dbReference>
<evidence type="ECO:0000259" key="2">
    <source>
        <dbReference type="Pfam" id="PF03795"/>
    </source>
</evidence>
<keyword evidence="4" id="KW-1185">Reference proteome</keyword>
<organism evidence="3 4">
    <name type="scientific">Actinokineospora xionganensis</name>
    <dbReference type="NCBI Taxonomy" id="2684470"/>
    <lineage>
        <taxon>Bacteria</taxon>
        <taxon>Bacillati</taxon>
        <taxon>Actinomycetota</taxon>
        <taxon>Actinomycetes</taxon>
        <taxon>Pseudonocardiales</taxon>
        <taxon>Pseudonocardiaceae</taxon>
        <taxon>Actinokineospora</taxon>
    </lineage>
</organism>
<feature type="domain" description="YCII-related" evidence="2">
    <location>
        <begin position="6"/>
        <end position="109"/>
    </location>
</feature>